<dbReference type="Gene3D" id="2.60.120.260">
    <property type="entry name" value="Galactose-binding domain-like"/>
    <property type="match status" value="1"/>
</dbReference>
<name>A0A6G7XCL4_9MICO</name>
<accession>A0A6G7XCL4</accession>
<proteinExistence type="predicted"/>
<dbReference type="RefSeq" id="WP_166288808.1">
    <property type="nucleotide sequence ID" value="NZ_CP049863.1"/>
</dbReference>
<reference evidence="1 2" key="1">
    <citation type="submission" date="2020-03" db="EMBL/GenBank/DDBJ databases">
        <title>Leucobacter sp. nov., isolated from beetles.</title>
        <authorList>
            <person name="Hyun D.-W."/>
            <person name="Bae J.-W."/>
        </authorList>
    </citation>
    <scope>NUCLEOTIDE SEQUENCE [LARGE SCALE GENOMIC DNA]</scope>
    <source>
        <strain evidence="1 2">HDW9C</strain>
    </source>
</reference>
<dbReference type="EMBL" id="CP049863">
    <property type="protein sequence ID" value="QIK62334.1"/>
    <property type="molecule type" value="Genomic_DNA"/>
</dbReference>
<dbReference type="AlphaFoldDB" id="A0A6G7XCL4"/>
<evidence type="ECO:0008006" key="3">
    <source>
        <dbReference type="Google" id="ProtNLM"/>
    </source>
</evidence>
<protein>
    <recommendedName>
        <fullName evidence="3">Minor tail protein</fullName>
    </recommendedName>
</protein>
<gene>
    <name evidence="1" type="ORF">G7068_03265</name>
</gene>
<keyword evidence="2" id="KW-1185">Reference proteome</keyword>
<dbReference type="InterPro" id="IPR008979">
    <property type="entry name" value="Galactose-bd-like_sf"/>
</dbReference>
<organism evidence="1 2">
    <name type="scientific">Leucobacter viscericola</name>
    <dbReference type="NCBI Taxonomy" id="2714935"/>
    <lineage>
        <taxon>Bacteria</taxon>
        <taxon>Bacillati</taxon>
        <taxon>Actinomycetota</taxon>
        <taxon>Actinomycetes</taxon>
        <taxon>Micrococcales</taxon>
        <taxon>Microbacteriaceae</taxon>
        <taxon>Leucobacter</taxon>
    </lineage>
</organism>
<dbReference type="KEGG" id="lvi:G7068_03265"/>
<sequence length="572" mass="61334">MTTPLSLKLLHRAQAQQAVTAQQATSQLARTSQIPYSSIEAGEESVPVQDVLAELPDVTNAVSDHAEDLSTLDPGLDVADDIFDAADSDFATSMRLVEVNAEVQVAQEIADAAAQKALEATETADGKNRIFASEVEPPADEDKPFTQGDMWFVKDTAGSFAGVKVWNGSVWNPFQLVADSLLVPSSIGTALIKDGAMTAEKMNANFFYGREFYGGMFTGGEFRLADAMADVIAYSNTGTTAAGWYWEPNVNPPTVDTTKYHSSPSSLKVATIASDMRRMQHNTLNINVPQDAEGFAEFWVYADISTTIYVYLGTASDPYSMGSASVDVAAGTWQKITTPFLKSGITLTRMSITAVRGSSGVRPTFWVDDIRIVVRTTTPDMGISIKRDSAGVGVVESSGQLGKSAVLRGGDVVVADADGIGTMTRDGGTKITDPTKTVIKAPLIELNGVIHSDRAQKVLWAGALYMHGTQTVLLNELVSEQLTGVVLVWQAFNKTTNQADNSGIVEQFIPKQSVTDLHGCGHYELVPGWRADGLAPSLSLKYVYVLQDRIIGHAMNSLGNATSHVLTKVYGV</sequence>
<dbReference type="Proteomes" id="UP000502677">
    <property type="component" value="Chromosome"/>
</dbReference>
<evidence type="ECO:0000313" key="2">
    <source>
        <dbReference type="Proteomes" id="UP000502677"/>
    </source>
</evidence>
<evidence type="ECO:0000313" key="1">
    <source>
        <dbReference type="EMBL" id="QIK62334.1"/>
    </source>
</evidence>
<dbReference type="SUPFAM" id="SSF49785">
    <property type="entry name" value="Galactose-binding domain-like"/>
    <property type="match status" value="1"/>
</dbReference>